<name>A0A1H0AAZ6_9BACL</name>
<dbReference type="InterPro" id="IPR036582">
    <property type="entry name" value="Mao_N_sf"/>
</dbReference>
<feature type="chain" id="PRO_5009843389" evidence="2">
    <location>
        <begin position="25"/>
        <end position="312"/>
    </location>
</feature>
<dbReference type="EMBL" id="FNGM01000035">
    <property type="protein sequence ID" value="SDN29876.1"/>
    <property type="molecule type" value="Genomic_DNA"/>
</dbReference>
<protein>
    <submittedName>
        <fullName evidence="4 5">Copper amine oxidase</fullName>
    </submittedName>
</protein>
<evidence type="ECO:0000256" key="1">
    <source>
        <dbReference type="SAM" id="MobiDB-lite"/>
    </source>
</evidence>
<dbReference type="Proteomes" id="UP000182783">
    <property type="component" value="Unassembled WGS sequence"/>
</dbReference>
<dbReference type="Proteomes" id="UP000070252">
    <property type="component" value="Unassembled WGS sequence"/>
</dbReference>
<evidence type="ECO:0000259" key="3">
    <source>
        <dbReference type="Pfam" id="PF07833"/>
    </source>
</evidence>
<feature type="compositionally biased region" description="Basic and acidic residues" evidence="1">
    <location>
        <begin position="58"/>
        <end position="82"/>
    </location>
</feature>
<evidence type="ECO:0000256" key="2">
    <source>
        <dbReference type="SAM" id="SignalP"/>
    </source>
</evidence>
<keyword evidence="2" id="KW-0732">Signal</keyword>
<feature type="domain" description="Copper amine oxidase-like N-terminal" evidence="3">
    <location>
        <begin position="202"/>
        <end position="309"/>
    </location>
</feature>
<organism evidence="5 7">
    <name type="scientific">Paenibacillus jilunlii</name>
    <dbReference type="NCBI Taxonomy" id="682956"/>
    <lineage>
        <taxon>Bacteria</taxon>
        <taxon>Bacillati</taxon>
        <taxon>Bacillota</taxon>
        <taxon>Bacilli</taxon>
        <taxon>Bacillales</taxon>
        <taxon>Paenibacillaceae</taxon>
        <taxon>Paenibacillus</taxon>
    </lineage>
</organism>
<dbReference type="Gene3D" id="3.30.457.10">
    <property type="entry name" value="Copper amine oxidase-like, N-terminal domain"/>
    <property type="match status" value="1"/>
</dbReference>
<gene>
    <name evidence="4" type="ORF">AML91_05295</name>
    <name evidence="5" type="ORF">SAMN05216191_13519</name>
</gene>
<dbReference type="Pfam" id="PF07833">
    <property type="entry name" value="Cu_amine_oxidN1"/>
    <property type="match status" value="1"/>
</dbReference>
<dbReference type="RefSeq" id="WP_062520761.1">
    <property type="nucleotide sequence ID" value="NZ_CP048429.1"/>
</dbReference>
<proteinExistence type="predicted"/>
<feature type="signal peptide" evidence="2">
    <location>
        <begin position="1"/>
        <end position="24"/>
    </location>
</feature>
<feature type="region of interest" description="Disordered" evidence="1">
    <location>
        <begin position="25"/>
        <end position="84"/>
    </location>
</feature>
<evidence type="ECO:0000313" key="4">
    <source>
        <dbReference type="EMBL" id="KWX78324.1"/>
    </source>
</evidence>
<evidence type="ECO:0000313" key="5">
    <source>
        <dbReference type="EMBL" id="SDN29876.1"/>
    </source>
</evidence>
<dbReference type="SUPFAM" id="SSF55383">
    <property type="entry name" value="Copper amine oxidase, domain N"/>
    <property type="match status" value="1"/>
</dbReference>
<feature type="compositionally biased region" description="Low complexity" evidence="1">
    <location>
        <begin position="25"/>
        <end position="54"/>
    </location>
</feature>
<dbReference type="InterPro" id="IPR012854">
    <property type="entry name" value="Cu_amine_oxidase-like_N"/>
</dbReference>
<reference evidence="5 7" key="2">
    <citation type="submission" date="2016-10" db="EMBL/GenBank/DDBJ databases">
        <authorList>
            <person name="de Groot N.N."/>
        </authorList>
    </citation>
    <scope>NUCLEOTIDE SEQUENCE [LARGE SCALE GENOMIC DNA]</scope>
    <source>
        <strain evidence="5 7">CGMCC 1.10239</strain>
    </source>
</reference>
<keyword evidence="6" id="KW-1185">Reference proteome</keyword>
<sequence length="312" mass="33249">MKKILSILASCFLAISVLSGAALAKSENSNGKGASNGKGKAEAATEAAGVPANGSTAADKDKDKDKDENKDKDKEQSKEVNKESVTTATYATYGDKGHNGYKGLLHAIENVQDKPAGAVIAELLLTRYNTELTPEMKTRLEAIKDKDAALTALAEMLNQKGSVTDAVYVQKEAILANVKNLNSYKKLGKLYAQTGKKGIRLYVNGEESISGVAPVQTGGSILVPFKAIAESLEAAVVWNPQERSVTMTRDGNTVKLFIDKKTAYVNGQAVSLQVAPAIVKGNTVVPARFVSEALKATVKWEPESQSVVIYEK</sequence>
<dbReference type="EMBL" id="LIPY01000095">
    <property type="protein sequence ID" value="KWX78324.1"/>
    <property type="molecule type" value="Genomic_DNA"/>
</dbReference>
<evidence type="ECO:0000313" key="7">
    <source>
        <dbReference type="Proteomes" id="UP000182783"/>
    </source>
</evidence>
<evidence type="ECO:0000313" key="6">
    <source>
        <dbReference type="Proteomes" id="UP000070252"/>
    </source>
</evidence>
<reference evidence="4 6" key="1">
    <citation type="submission" date="2015-08" db="EMBL/GenBank/DDBJ databases">
        <title>Genome of Paenibacillus jilunlii.</title>
        <authorList>
            <person name="Sant'Anna F.H."/>
            <person name="Ambrosini A."/>
            <person name="Souza R."/>
            <person name="Bach E."/>
            <person name="Fernandes G."/>
            <person name="Balsanelli E."/>
            <person name="Baura V.A."/>
            <person name="Pedrosa F.O."/>
            <person name="Souza E.M."/>
            <person name="Passaglia L."/>
        </authorList>
    </citation>
    <scope>NUCLEOTIDE SEQUENCE [LARGE SCALE GENOMIC DNA]</scope>
    <source>
        <strain evidence="4 6">DSM 23019</strain>
    </source>
</reference>
<dbReference type="OrthoDB" id="2665331at2"/>
<accession>A0A1H0AAZ6</accession>
<dbReference type="AlphaFoldDB" id="A0A1H0AAZ6"/>